<feature type="domain" description="Reverse transcriptase zinc-binding" evidence="1">
    <location>
        <begin position="300"/>
        <end position="382"/>
    </location>
</feature>
<keyword evidence="3" id="KW-1185">Reference proteome</keyword>
<dbReference type="Pfam" id="PF13966">
    <property type="entry name" value="zf-RVT"/>
    <property type="match status" value="1"/>
</dbReference>
<organism evidence="2 3">
    <name type="scientific">Brassica napus</name>
    <name type="common">Rape</name>
    <dbReference type="NCBI Taxonomy" id="3708"/>
    <lineage>
        <taxon>Eukaryota</taxon>
        <taxon>Viridiplantae</taxon>
        <taxon>Streptophyta</taxon>
        <taxon>Embryophyta</taxon>
        <taxon>Tracheophyta</taxon>
        <taxon>Spermatophyta</taxon>
        <taxon>Magnoliopsida</taxon>
        <taxon>eudicotyledons</taxon>
        <taxon>Gunneridae</taxon>
        <taxon>Pentapetalae</taxon>
        <taxon>rosids</taxon>
        <taxon>malvids</taxon>
        <taxon>Brassicales</taxon>
        <taxon>Brassicaceae</taxon>
        <taxon>Brassiceae</taxon>
        <taxon>Brassica</taxon>
    </lineage>
</organism>
<dbReference type="PANTHER" id="PTHR33116">
    <property type="entry name" value="REVERSE TRANSCRIPTASE ZINC-BINDING DOMAIN-CONTAINING PROTEIN-RELATED-RELATED"/>
    <property type="match status" value="1"/>
</dbReference>
<protein>
    <recommendedName>
        <fullName evidence="1">Reverse transcriptase zinc-binding domain-containing protein</fullName>
    </recommendedName>
</protein>
<name>A0ABQ7Y303_BRANA</name>
<dbReference type="EMBL" id="JAGKQM010000018">
    <property type="protein sequence ID" value="KAH0862567.1"/>
    <property type="molecule type" value="Genomic_DNA"/>
</dbReference>
<evidence type="ECO:0000259" key="1">
    <source>
        <dbReference type="Pfam" id="PF13966"/>
    </source>
</evidence>
<sequence length="483" mass="55423">MSASTIDADHQSLLFTACPWITAAEPVSWEAIVDVPSGVTKWARWRCGKRQTEPPSSTVSFMRTVKFTFLLMGLKHHLPKARNAYNSITILIGLNGFEASSPEDIGNLAVSHFQETLGPTTHTTSPALISQVAALVRTDRNLGLWNQTCTIKLLWLLLFKTESIWVAWIHQNVIKDDSIWQMKPKQQHTWIFKQILAQRQTSIQWVQIDPGNGVDVNFWFDPWTKFGRLIKFLGPMGPRLTGIPLTTAVAELWRDGAWALRSARSHQMEELLIYLTTISLSDSSSFPQWLINGKIQTSFKSTLIYHSLVESPTVPWYPLIWIKRGIPKHKSLAWLMLLNRCPTRDRLLSWGLNTDPLCLLCNQDNESRDHIYFNCSYSSAVWNHFSSRFAINSATNTWDDITNSLQSQSISSKHKYLSILTWQATVYDLWWERNDRLHRGNHRSTDLIIAKISATIKNKISALRPQNNSLASELMQYWFLLFP</sequence>
<dbReference type="PANTHER" id="PTHR33116:SF80">
    <property type="entry name" value="REVERSE TRANSCRIPTASE ZINC-BINDING DOMAIN-CONTAINING PROTEIN"/>
    <property type="match status" value="1"/>
</dbReference>
<evidence type="ECO:0000313" key="3">
    <source>
        <dbReference type="Proteomes" id="UP000824890"/>
    </source>
</evidence>
<dbReference type="Proteomes" id="UP000824890">
    <property type="component" value="Unassembled WGS sequence"/>
</dbReference>
<gene>
    <name evidence="2" type="ORF">HID58_079778</name>
</gene>
<proteinExistence type="predicted"/>
<accession>A0ABQ7Y303</accession>
<reference evidence="2 3" key="1">
    <citation type="submission" date="2021-05" db="EMBL/GenBank/DDBJ databases">
        <title>Genome Assembly of Synthetic Allotetraploid Brassica napus Reveals Homoeologous Exchanges between Subgenomes.</title>
        <authorList>
            <person name="Davis J.T."/>
        </authorList>
    </citation>
    <scope>NUCLEOTIDE SEQUENCE [LARGE SCALE GENOMIC DNA]</scope>
    <source>
        <strain evidence="3">cv. Da-Ae</strain>
        <tissue evidence="2">Seedling</tissue>
    </source>
</reference>
<dbReference type="InterPro" id="IPR026960">
    <property type="entry name" value="RVT-Znf"/>
</dbReference>
<comment type="caution">
    <text evidence="2">The sequence shown here is derived from an EMBL/GenBank/DDBJ whole genome shotgun (WGS) entry which is preliminary data.</text>
</comment>
<evidence type="ECO:0000313" key="2">
    <source>
        <dbReference type="EMBL" id="KAH0862567.1"/>
    </source>
</evidence>